<gene>
    <name evidence="2" type="ORF">TSPGSL018_21142</name>
</gene>
<reference evidence="2" key="1">
    <citation type="submission" date="2014-05" db="EMBL/GenBank/DDBJ databases">
        <title>The transcriptome of the halophilic microalga Tetraselmis sp. GSL018 isolated from the Great Salt Lake, Utah.</title>
        <authorList>
            <person name="Jinkerson R.E."/>
            <person name="D'Adamo S."/>
            <person name="Posewitz M.C."/>
        </authorList>
    </citation>
    <scope>NUCLEOTIDE SEQUENCE</scope>
    <source>
        <strain evidence="2">GSL018</strain>
    </source>
</reference>
<feature type="non-terminal residue" evidence="2">
    <location>
        <position position="1"/>
    </location>
</feature>
<dbReference type="EMBL" id="GBEZ01009482">
    <property type="protein sequence ID" value="JAC76110.1"/>
    <property type="molecule type" value="Transcribed_RNA"/>
</dbReference>
<evidence type="ECO:0000313" key="2">
    <source>
        <dbReference type="EMBL" id="JAC76110.1"/>
    </source>
</evidence>
<dbReference type="AlphaFoldDB" id="A0A061RZQ7"/>
<accession>A0A061RZQ7</accession>
<evidence type="ECO:0000256" key="1">
    <source>
        <dbReference type="SAM" id="MobiDB-lite"/>
    </source>
</evidence>
<feature type="compositionally biased region" description="Basic and acidic residues" evidence="1">
    <location>
        <begin position="18"/>
        <end position="30"/>
    </location>
</feature>
<name>A0A061RZQ7_9CHLO</name>
<sequence length="30" mass="3327">SAAGAEHQHQPPYGTEKAQARERTHAREVI</sequence>
<organism evidence="2">
    <name type="scientific">Tetraselmis sp. GSL018</name>
    <dbReference type="NCBI Taxonomy" id="582737"/>
    <lineage>
        <taxon>Eukaryota</taxon>
        <taxon>Viridiplantae</taxon>
        <taxon>Chlorophyta</taxon>
        <taxon>core chlorophytes</taxon>
        <taxon>Chlorodendrophyceae</taxon>
        <taxon>Chlorodendrales</taxon>
        <taxon>Chlorodendraceae</taxon>
        <taxon>Tetraselmis</taxon>
    </lineage>
</organism>
<protein>
    <submittedName>
        <fullName evidence="2">Uncharacterized protein</fullName>
    </submittedName>
</protein>
<feature type="region of interest" description="Disordered" evidence="1">
    <location>
        <begin position="1"/>
        <end position="30"/>
    </location>
</feature>
<proteinExistence type="predicted"/>